<dbReference type="EMBL" id="JAIWYP010000002">
    <property type="protein sequence ID" value="KAH3867856.1"/>
    <property type="molecule type" value="Genomic_DNA"/>
</dbReference>
<sequence>MELSGVEFSPLEPLAGLCPEPIRGPSGPLDSQQIFQYPPLTEILEPPLIQVPSCGNTY</sequence>
<evidence type="ECO:0000313" key="2">
    <source>
        <dbReference type="EMBL" id="KAH3867856.1"/>
    </source>
</evidence>
<accession>A0A9D4RGP2</accession>
<evidence type="ECO:0000256" key="1">
    <source>
        <dbReference type="SAM" id="MobiDB-lite"/>
    </source>
</evidence>
<reference evidence="2" key="2">
    <citation type="submission" date="2020-11" db="EMBL/GenBank/DDBJ databases">
        <authorList>
            <person name="McCartney M.A."/>
            <person name="Auch B."/>
            <person name="Kono T."/>
            <person name="Mallez S."/>
            <person name="Becker A."/>
            <person name="Gohl D.M."/>
            <person name="Silverstein K.A.T."/>
            <person name="Koren S."/>
            <person name="Bechman K.B."/>
            <person name="Herman A."/>
            <person name="Abrahante J.E."/>
            <person name="Garbe J."/>
        </authorList>
    </citation>
    <scope>NUCLEOTIDE SEQUENCE</scope>
    <source>
        <strain evidence="2">Duluth1</strain>
        <tissue evidence="2">Whole animal</tissue>
    </source>
</reference>
<evidence type="ECO:0000313" key="3">
    <source>
        <dbReference type="Proteomes" id="UP000828390"/>
    </source>
</evidence>
<reference evidence="2" key="1">
    <citation type="journal article" date="2019" name="bioRxiv">
        <title>The Genome of the Zebra Mussel, Dreissena polymorpha: A Resource for Invasive Species Research.</title>
        <authorList>
            <person name="McCartney M.A."/>
            <person name="Auch B."/>
            <person name="Kono T."/>
            <person name="Mallez S."/>
            <person name="Zhang Y."/>
            <person name="Obille A."/>
            <person name="Becker A."/>
            <person name="Abrahante J.E."/>
            <person name="Garbe J."/>
            <person name="Badalamenti J.P."/>
            <person name="Herman A."/>
            <person name="Mangelson H."/>
            <person name="Liachko I."/>
            <person name="Sullivan S."/>
            <person name="Sone E.D."/>
            <person name="Koren S."/>
            <person name="Silverstein K.A.T."/>
            <person name="Beckman K.B."/>
            <person name="Gohl D.M."/>
        </authorList>
    </citation>
    <scope>NUCLEOTIDE SEQUENCE</scope>
    <source>
        <strain evidence="2">Duluth1</strain>
        <tissue evidence="2">Whole animal</tissue>
    </source>
</reference>
<organism evidence="2 3">
    <name type="scientific">Dreissena polymorpha</name>
    <name type="common">Zebra mussel</name>
    <name type="synonym">Mytilus polymorpha</name>
    <dbReference type="NCBI Taxonomy" id="45954"/>
    <lineage>
        <taxon>Eukaryota</taxon>
        <taxon>Metazoa</taxon>
        <taxon>Spiralia</taxon>
        <taxon>Lophotrochozoa</taxon>
        <taxon>Mollusca</taxon>
        <taxon>Bivalvia</taxon>
        <taxon>Autobranchia</taxon>
        <taxon>Heteroconchia</taxon>
        <taxon>Euheterodonta</taxon>
        <taxon>Imparidentia</taxon>
        <taxon>Neoheterodontei</taxon>
        <taxon>Myida</taxon>
        <taxon>Dreissenoidea</taxon>
        <taxon>Dreissenidae</taxon>
        <taxon>Dreissena</taxon>
    </lineage>
</organism>
<name>A0A9D4RGP2_DREPO</name>
<dbReference type="AlphaFoldDB" id="A0A9D4RGP2"/>
<protein>
    <submittedName>
        <fullName evidence="2">Uncharacterized protein</fullName>
    </submittedName>
</protein>
<keyword evidence="3" id="KW-1185">Reference proteome</keyword>
<feature type="region of interest" description="Disordered" evidence="1">
    <location>
        <begin position="1"/>
        <end position="31"/>
    </location>
</feature>
<comment type="caution">
    <text evidence="2">The sequence shown here is derived from an EMBL/GenBank/DDBJ whole genome shotgun (WGS) entry which is preliminary data.</text>
</comment>
<gene>
    <name evidence="2" type="ORF">DPMN_030993</name>
</gene>
<proteinExistence type="predicted"/>
<dbReference type="Proteomes" id="UP000828390">
    <property type="component" value="Unassembled WGS sequence"/>
</dbReference>